<dbReference type="NCBIfam" id="NF008743">
    <property type="entry name" value="PRK11773.1"/>
    <property type="match status" value="1"/>
</dbReference>
<evidence type="ECO:0000256" key="4">
    <source>
        <dbReference type="ARBA" id="ARBA00022801"/>
    </source>
</evidence>
<evidence type="ECO:0000256" key="8">
    <source>
        <dbReference type="ARBA" id="ARBA00023204"/>
    </source>
</evidence>
<gene>
    <name evidence="17" type="ORF">AADEFJLK_01619</name>
</gene>
<evidence type="ECO:0000256" key="1">
    <source>
        <dbReference type="ARBA" id="ARBA00009922"/>
    </source>
</evidence>
<feature type="domain" description="UvrD-like helicase ATP-binding" evidence="15">
    <location>
        <begin position="30"/>
        <end position="308"/>
    </location>
</feature>
<dbReference type="Pfam" id="PF13361">
    <property type="entry name" value="UvrD_C"/>
    <property type="match status" value="1"/>
</dbReference>
<dbReference type="Pfam" id="PF00580">
    <property type="entry name" value="UvrD-helicase"/>
    <property type="match status" value="1"/>
</dbReference>
<dbReference type="AlphaFoldDB" id="A0A2S5CMU8"/>
<evidence type="ECO:0000256" key="5">
    <source>
        <dbReference type="ARBA" id="ARBA00022806"/>
    </source>
</evidence>
<comment type="caution">
    <text evidence="17">The sequence shown here is derived from an EMBL/GenBank/DDBJ whole genome shotgun (WGS) entry which is preliminary data.</text>
</comment>
<keyword evidence="8" id="KW-0234">DNA repair</keyword>
<dbReference type="GO" id="GO:0016887">
    <property type="term" value="F:ATP hydrolysis activity"/>
    <property type="evidence" value="ECO:0007669"/>
    <property type="project" value="RHEA"/>
</dbReference>
<dbReference type="EC" id="5.6.2.4" evidence="11"/>
<dbReference type="GO" id="GO:0043138">
    <property type="term" value="F:3'-5' DNA helicase activity"/>
    <property type="evidence" value="ECO:0007669"/>
    <property type="project" value="UniProtKB-EC"/>
</dbReference>
<organism evidence="17 18">
    <name type="scientific">Methylovulum psychrotolerans</name>
    <dbReference type="NCBI Taxonomy" id="1704499"/>
    <lineage>
        <taxon>Bacteria</taxon>
        <taxon>Pseudomonadati</taxon>
        <taxon>Pseudomonadota</taxon>
        <taxon>Gammaproteobacteria</taxon>
        <taxon>Methylococcales</taxon>
        <taxon>Methylococcaceae</taxon>
        <taxon>Methylovulum</taxon>
    </lineage>
</organism>
<keyword evidence="4 14" id="KW-0378">Hydrolase</keyword>
<name>A0A2S5CMU8_9GAMM</name>
<comment type="catalytic activity">
    <reaction evidence="13">
        <text>ATP + H2O = ADP + phosphate + H(+)</text>
        <dbReference type="Rhea" id="RHEA:13065"/>
        <dbReference type="ChEBI" id="CHEBI:15377"/>
        <dbReference type="ChEBI" id="CHEBI:15378"/>
        <dbReference type="ChEBI" id="CHEBI:30616"/>
        <dbReference type="ChEBI" id="CHEBI:43474"/>
        <dbReference type="ChEBI" id="CHEBI:456216"/>
        <dbReference type="EC" id="5.6.2.4"/>
    </reaction>
</comment>
<evidence type="ECO:0000313" key="17">
    <source>
        <dbReference type="EMBL" id="POZ52149.1"/>
    </source>
</evidence>
<evidence type="ECO:0000256" key="11">
    <source>
        <dbReference type="ARBA" id="ARBA00034808"/>
    </source>
</evidence>
<dbReference type="Gene3D" id="1.10.10.160">
    <property type="match status" value="1"/>
</dbReference>
<dbReference type="Pfam" id="PF21196">
    <property type="entry name" value="PcrA_UvrD_tudor"/>
    <property type="match status" value="1"/>
</dbReference>
<sequence>MAHKSRIKYTQLPKFCKRYKFIMDVTTIIDPLNDAQRQAVTAPSKAMLILAGAGSGKTRVLVHRIAWQIEVEGLSPQSILAVTFTNKAAREMRSRIETLLNVSAHSMWIGTFHGIAHRLLRRHAADAKLPDTFQVMDSADQLRVIKRVLAALNYDEAKWPAKQVQWHINAQKDEGIRARHGLETGDVYQRTMLRIYRAYEELCDRSGLVDFAELLLRVHELWRDNPAILAHYQQRFQQVHVDEFQDTNTIQYAWLRLLTQESNNLFVVGDDDQSIYGWRGAKIENIYGFQQHYPDHEVIKLEQNYRSTGNILSAANKIIANNNGRMGKELWTEAGRGEPILLYTAFNEQDEAYFVVERIRAWAEAGNARNGCAILYRSNAQSRQFEERLMQAAIPYRVYGGLRFFDRAEIKTALAYLRLLANRHDDASFERIINTPTRGIGAKALDDIRALARSDNQSLWAAAIALLQSGQQAARAANALSGFLMLIKKLAEQAEALPLHEKVKVVLEKSGLRDYYAKDTANKGEEKVENLDELVNAARHFDLAVLPADEDNFSPLDRFLAHAALESGDMQAEDFDDCVQLMTLHSAKGLEFKLVFLVGLEEGLFPSQQSVDDIARLEEERRLCYVGITRAMEQLYITYSESRQLYGRESYPKPSRFLREIPADTIQEVRLRAQITRPVTTVNIAAKPALLTESNHFQAGQTVRHEKFGVGRILQSEGEGKHERVQVKFAEGVKWLMLSYAKLELVK</sequence>
<dbReference type="PROSITE" id="PS51198">
    <property type="entry name" value="UVRD_HELICASE_ATP_BIND"/>
    <property type="match status" value="1"/>
</dbReference>
<dbReference type="FunFam" id="3.40.50.300:FF:001201">
    <property type="entry name" value="ATP-dependent DNA helicase UvrD2"/>
    <property type="match status" value="1"/>
</dbReference>
<dbReference type="CDD" id="cd18807">
    <property type="entry name" value="SF1_C_UvrD"/>
    <property type="match status" value="1"/>
</dbReference>
<feature type="binding site" evidence="14">
    <location>
        <begin position="51"/>
        <end position="58"/>
    </location>
    <ligand>
        <name>ATP</name>
        <dbReference type="ChEBI" id="CHEBI:30616"/>
    </ligand>
</feature>
<dbReference type="GO" id="GO:0033202">
    <property type="term" value="C:DNA helicase complex"/>
    <property type="evidence" value="ECO:0007669"/>
    <property type="project" value="TreeGrafter"/>
</dbReference>
<dbReference type="PROSITE" id="PS51217">
    <property type="entry name" value="UVRD_HELICASE_CTER"/>
    <property type="match status" value="1"/>
</dbReference>
<comment type="similarity">
    <text evidence="1">Belongs to the helicase family. UvrD subfamily.</text>
</comment>
<dbReference type="Proteomes" id="UP000237423">
    <property type="component" value="Unassembled WGS sequence"/>
</dbReference>
<evidence type="ECO:0000256" key="12">
    <source>
        <dbReference type="ARBA" id="ARBA00034923"/>
    </source>
</evidence>
<dbReference type="Gene3D" id="1.10.486.10">
    <property type="entry name" value="PCRA, domain 4"/>
    <property type="match status" value="1"/>
</dbReference>
<evidence type="ECO:0000256" key="10">
    <source>
        <dbReference type="ARBA" id="ARBA00034617"/>
    </source>
</evidence>
<dbReference type="EMBL" id="PGFZ01000003">
    <property type="protein sequence ID" value="POZ52149.1"/>
    <property type="molecule type" value="Genomic_DNA"/>
</dbReference>
<keyword evidence="5 14" id="KW-0347">Helicase</keyword>
<evidence type="ECO:0000256" key="6">
    <source>
        <dbReference type="ARBA" id="ARBA00022840"/>
    </source>
</evidence>
<dbReference type="InterPro" id="IPR014016">
    <property type="entry name" value="UvrD-like_ATP-bd"/>
</dbReference>
<keyword evidence="9" id="KW-0413">Isomerase</keyword>
<proteinExistence type="inferred from homology"/>
<dbReference type="FunFam" id="1.10.10.160:FF:000001">
    <property type="entry name" value="ATP-dependent DNA helicase"/>
    <property type="match status" value="1"/>
</dbReference>
<dbReference type="InterPro" id="IPR000212">
    <property type="entry name" value="DNA_helicase_UvrD/REP"/>
</dbReference>
<dbReference type="PANTHER" id="PTHR11070">
    <property type="entry name" value="UVRD / RECB / PCRA DNA HELICASE FAMILY MEMBER"/>
    <property type="match status" value="1"/>
</dbReference>
<keyword evidence="3" id="KW-0227">DNA damage</keyword>
<dbReference type="InterPro" id="IPR013986">
    <property type="entry name" value="DExx_box_DNA_helicase_dom_sf"/>
</dbReference>
<evidence type="ECO:0000256" key="14">
    <source>
        <dbReference type="PROSITE-ProRule" id="PRU00560"/>
    </source>
</evidence>
<dbReference type="SUPFAM" id="SSF52540">
    <property type="entry name" value="P-loop containing nucleoside triphosphate hydrolases"/>
    <property type="match status" value="1"/>
</dbReference>
<evidence type="ECO:0000259" key="15">
    <source>
        <dbReference type="PROSITE" id="PS51198"/>
    </source>
</evidence>
<evidence type="ECO:0000256" key="7">
    <source>
        <dbReference type="ARBA" id="ARBA00023125"/>
    </source>
</evidence>
<reference evidence="17 18" key="1">
    <citation type="submission" date="2017-11" db="EMBL/GenBank/DDBJ databases">
        <title>Draft Genome Sequence of Methylobacter psychrotolerans Sph1T, an Obligate Methanotroph from Low-Temperature Environments.</title>
        <authorList>
            <person name="Oshkin I.Y."/>
            <person name="Miroshnikov K."/>
            <person name="Belova S.E."/>
            <person name="Korzhenkov A."/>
            <person name="Toshchakov S.V."/>
            <person name="Dedysh S.N."/>
        </authorList>
    </citation>
    <scope>NUCLEOTIDE SEQUENCE [LARGE SCALE GENOMIC DNA]</scope>
    <source>
        <strain evidence="17 18">Sph1</strain>
    </source>
</reference>
<dbReference type="GO" id="GO:0009314">
    <property type="term" value="P:response to radiation"/>
    <property type="evidence" value="ECO:0007669"/>
    <property type="project" value="UniProtKB-ARBA"/>
</dbReference>
<dbReference type="PANTHER" id="PTHR11070:SF2">
    <property type="entry name" value="ATP-DEPENDENT DNA HELICASE SRS2"/>
    <property type="match status" value="1"/>
</dbReference>
<dbReference type="InterPro" id="IPR027417">
    <property type="entry name" value="P-loop_NTPase"/>
</dbReference>
<evidence type="ECO:0000259" key="16">
    <source>
        <dbReference type="PROSITE" id="PS51217"/>
    </source>
</evidence>
<keyword evidence="2 14" id="KW-0547">Nucleotide-binding</keyword>
<evidence type="ECO:0000256" key="9">
    <source>
        <dbReference type="ARBA" id="ARBA00023235"/>
    </source>
</evidence>
<evidence type="ECO:0000256" key="3">
    <source>
        <dbReference type="ARBA" id="ARBA00022763"/>
    </source>
</evidence>
<keyword evidence="7" id="KW-0238">DNA-binding</keyword>
<keyword evidence="6 14" id="KW-0067">ATP-binding</keyword>
<accession>A0A2S5CMU8</accession>
<dbReference type="GO" id="GO:0005829">
    <property type="term" value="C:cytosol"/>
    <property type="evidence" value="ECO:0007669"/>
    <property type="project" value="TreeGrafter"/>
</dbReference>
<evidence type="ECO:0000256" key="2">
    <source>
        <dbReference type="ARBA" id="ARBA00022741"/>
    </source>
</evidence>
<dbReference type="GO" id="GO:0005524">
    <property type="term" value="F:ATP binding"/>
    <property type="evidence" value="ECO:0007669"/>
    <property type="project" value="UniProtKB-UniRule"/>
</dbReference>
<evidence type="ECO:0000256" key="13">
    <source>
        <dbReference type="ARBA" id="ARBA00048988"/>
    </source>
</evidence>
<evidence type="ECO:0000313" key="18">
    <source>
        <dbReference type="Proteomes" id="UP000237423"/>
    </source>
</evidence>
<dbReference type="CDD" id="cd17932">
    <property type="entry name" value="DEXQc_UvrD"/>
    <property type="match status" value="1"/>
</dbReference>
<dbReference type="Gene3D" id="3.40.50.300">
    <property type="entry name" value="P-loop containing nucleotide triphosphate hydrolases"/>
    <property type="match status" value="2"/>
</dbReference>
<dbReference type="GO" id="GO:0000725">
    <property type="term" value="P:recombinational repair"/>
    <property type="evidence" value="ECO:0007669"/>
    <property type="project" value="TreeGrafter"/>
</dbReference>
<feature type="domain" description="UvrD-like helicase C-terminal" evidence="16">
    <location>
        <begin position="309"/>
        <end position="589"/>
    </location>
</feature>
<dbReference type="InterPro" id="IPR014017">
    <property type="entry name" value="DNA_helicase_UvrD-like_C"/>
</dbReference>
<comment type="catalytic activity">
    <reaction evidence="10">
        <text>Couples ATP hydrolysis with the unwinding of duplex DNA by translocating in the 3'-5' direction.</text>
        <dbReference type="EC" id="5.6.2.4"/>
    </reaction>
</comment>
<dbReference type="GO" id="GO:0003677">
    <property type="term" value="F:DNA binding"/>
    <property type="evidence" value="ECO:0007669"/>
    <property type="project" value="UniProtKB-KW"/>
</dbReference>
<protein>
    <recommendedName>
        <fullName evidence="11">DNA 3'-5' helicase</fullName>
        <ecNumber evidence="11">5.6.2.4</ecNumber>
    </recommendedName>
    <alternativeName>
        <fullName evidence="12">DNA 3'-5' helicase II</fullName>
    </alternativeName>
</protein>